<feature type="domain" description="Transcription initiation factor TFIID component TAF4 C-terminal" evidence="10">
    <location>
        <begin position="461"/>
        <end position="593"/>
    </location>
</feature>
<reference evidence="11 12" key="1">
    <citation type="submission" date="2016-07" db="EMBL/GenBank/DDBJ databases">
        <title>Pervasive Adenine N6-methylation of Active Genes in Fungi.</title>
        <authorList>
            <consortium name="DOE Joint Genome Institute"/>
            <person name="Mondo S.J."/>
            <person name="Dannebaum R.O."/>
            <person name="Kuo R.C."/>
            <person name="Labutti K."/>
            <person name="Haridas S."/>
            <person name="Kuo A."/>
            <person name="Salamov A."/>
            <person name="Ahrendt S.R."/>
            <person name="Lipzen A."/>
            <person name="Sullivan W."/>
            <person name="Andreopoulos W.B."/>
            <person name="Clum A."/>
            <person name="Lindquist E."/>
            <person name="Daum C."/>
            <person name="Ramamoorthy G.K."/>
            <person name="Gryganskyi A."/>
            <person name="Culley D."/>
            <person name="Magnuson J.K."/>
            <person name="James T.Y."/>
            <person name="O'Malley M.A."/>
            <person name="Stajich J.E."/>
            <person name="Spatafora J.W."/>
            <person name="Visel A."/>
            <person name="Grigoriev I.V."/>
        </authorList>
    </citation>
    <scope>NUCLEOTIDE SEQUENCE [LARGE SCALE GENOMIC DNA]</scope>
    <source>
        <strain evidence="11 12">JEL800</strain>
    </source>
</reference>
<evidence type="ECO:0000256" key="7">
    <source>
        <dbReference type="ARBA" id="ARBA00025346"/>
    </source>
</evidence>
<evidence type="ECO:0000256" key="6">
    <source>
        <dbReference type="ARBA" id="ARBA00023242"/>
    </source>
</evidence>
<evidence type="ECO:0000256" key="1">
    <source>
        <dbReference type="ARBA" id="ARBA00004123"/>
    </source>
</evidence>
<evidence type="ECO:0000256" key="2">
    <source>
        <dbReference type="ARBA" id="ARBA00006178"/>
    </source>
</evidence>
<feature type="region of interest" description="Disordered" evidence="9">
    <location>
        <begin position="68"/>
        <end position="144"/>
    </location>
</feature>
<comment type="caution">
    <text evidence="11">The sequence shown here is derived from an EMBL/GenBank/DDBJ whole genome shotgun (WGS) entry which is preliminary data.</text>
</comment>
<dbReference type="GO" id="GO:0005669">
    <property type="term" value="C:transcription factor TFIID complex"/>
    <property type="evidence" value="ECO:0007669"/>
    <property type="project" value="InterPro"/>
</dbReference>
<feature type="compositionally biased region" description="Basic residues" evidence="9">
    <location>
        <begin position="450"/>
        <end position="466"/>
    </location>
</feature>
<dbReference type="Pfam" id="PF05236">
    <property type="entry name" value="TAF4"/>
    <property type="match status" value="2"/>
</dbReference>
<feature type="compositionally biased region" description="Low complexity" evidence="9">
    <location>
        <begin position="112"/>
        <end position="144"/>
    </location>
</feature>
<feature type="domain" description="Transcription initiation factor TFIID component TAF4 C-terminal" evidence="10">
    <location>
        <begin position="358"/>
        <end position="456"/>
    </location>
</feature>
<comment type="similarity">
    <text evidence="2">Belongs to the TAF4 family.</text>
</comment>
<sequence>MDLFLQALSATGELNSAATSNPNQPPNQQQQPPSNQQQNQQNNQQNAMAALDFSAILGFQMHQLQHPRTRFNSNNNKGNSNKQRTRTCPGCSMLWRKKCHHDADPGPSTSSAQAQQAQQQAQHLTQQQQQFQQTQQQQQQQPQNPLFQPNLAAAAAAKLQQQQQQQQLLLQQQRLQQQHAQAAPVIQDKFNAILAKVPKDKLPLAEGLIARLKVTFVLWRVVGPSEEVGREDGSKQANAQLVEGELIMLTEKVEQTNQHPTIRGSSENSYGCSSSSRRSFSTPIQPATPGAAMQFQQPPPIQLHVHQQPPPIQLQGPPQQQQQQQQNLSQDDKKGKKKKEGDDSNSKFDIGKEFDVTMGIDVRREEEDLLATSSLPSHLRNRHVPANPTGQDRSRLQSLVDMNYLRNLVDTIANKSQPGDAPLKITPQSLEYMSHALTQRLTTFLTKTIRTAKHRAGGSGKKRKKKDGAGGGKKDVSETVKVKSTNSTALKAVGGKKGMKAWMTEGGAASASAAGEDGGPKKRARKTKGEDEGGMGNMDYSDLKDVGSFESDGKKITLARTMNVKEMCRVTLKDCVHVLEQETHMRTSALMQKWSSGFLDVN</sequence>
<feature type="compositionally biased region" description="Basic and acidic residues" evidence="9">
    <location>
        <begin position="330"/>
        <end position="350"/>
    </location>
</feature>
<dbReference type="InterPro" id="IPR007900">
    <property type="entry name" value="TAF4_C"/>
</dbReference>
<comment type="function">
    <text evidence="7">Functions as a component of the DNA-binding general transcription factor complex TFIID. Binding of TFIID to a promoter (with or without TATA element) is the initial step in pre-initiation complex (PIC) formation. TFIID plays a key role in the regulation of gene expression by RNA polymerase II through different activities such as transcription activator interaction, core promoter recognition and selectivity, TFIIA and TFIIB interaction, chromatin modification (histone acetylation by TAF1), facilitation of DNA opening and initiation of transcription.</text>
</comment>
<keyword evidence="4" id="KW-0805">Transcription regulation</keyword>
<feature type="region of interest" description="Disordered" evidence="9">
    <location>
        <begin position="507"/>
        <end position="539"/>
    </location>
</feature>
<dbReference type="PANTHER" id="PTHR13328:SF4">
    <property type="entry name" value="NEGATIVE ELONGATION FACTOR A"/>
    <property type="match status" value="1"/>
</dbReference>
<evidence type="ECO:0000313" key="12">
    <source>
        <dbReference type="Proteomes" id="UP000193642"/>
    </source>
</evidence>
<name>A0A1Y2C396_9FUNG</name>
<protein>
    <recommendedName>
        <fullName evidence="3">Transcription initiation factor TFIID subunit 4</fullName>
    </recommendedName>
    <alternativeName>
        <fullName evidence="8">TBP-associated factor 4</fullName>
    </alternativeName>
</protein>
<dbReference type="EMBL" id="MCGO01000032">
    <property type="protein sequence ID" value="ORY41364.1"/>
    <property type="molecule type" value="Genomic_DNA"/>
</dbReference>
<dbReference type="InterPro" id="IPR052828">
    <property type="entry name" value="NELF-A_domain"/>
</dbReference>
<feature type="compositionally biased region" description="Basic and acidic residues" evidence="9">
    <location>
        <begin position="472"/>
        <end position="481"/>
    </location>
</feature>
<evidence type="ECO:0000256" key="8">
    <source>
        <dbReference type="ARBA" id="ARBA00031747"/>
    </source>
</evidence>
<proteinExistence type="inferred from homology"/>
<feature type="region of interest" description="Disordered" evidence="9">
    <location>
        <begin position="15"/>
        <end position="45"/>
    </location>
</feature>
<feature type="compositionally biased region" description="Low complexity" evidence="9">
    <location>
        <begin position="20"/>
        <end position="45"/>
    </location>
</feature>
<dbReference type="STRING" id="329046.A0A1Y2C396"/>
<feature type="compositionally biased region" description="Low complexity" evidence="9">
    <location>
        <begin position="313"/>
        <end position="326"/>
    </location>
</feature>
<dbReference type="PANTHER" id="PTHR13328">
    <property type="entry name" value="NEGATIVE ELONGATION FACTOR A NELF-A"/>
    <property type="match status" value="1"/>
</dbReference>
<feature type="region of interest" description="Disordered" evidence="9">
    <location>
        <begin position="450"/>
        <end position="482"/>
    </location>
</feature>
<organism evidence="11 12">
    <name type="scientific">Rhizoclosmatium globosum</name>
    <dbReference type="NCBI Taxonomy" id="329046"/>
    <lineage>
        <taxon>Eukaryota</taxon>
        <taxon>Fungi</taxon>
        <taxon>Fungi incertae sedis</taxon>
        <taxon>Chytridiomycota</taxon>
        <taxon>Chytridiomycota incertae sedis</taxon>
        <taxon>Chytridiomycetes</taxon>
        <taxon>Chytridiales</taxon>
        <taxon>Chytriomycetaceae</taxon>
        <taxon>Rhizoclosmatium</taxon>
    </lineage>
</organism>
<dbReference type="AlphaFoldDB" id="A0A1Y2C396"/>
<accession>A0A1Y2C396</accession>
<dbReference type="OrthoDB" id="21060at2759"/>
<keyword evidence="12" id="KW-1185">Reference proteome</keyword>
<evidence type="ECO:0000256" key="4">
    <source>
        <dbReference type="ARBA" id="ARBA00023015"/>
    </source>
</evidence>
<dbReference type="Proteomes" id="UP000193642">
    <property type="component" value="Unassembled WGS sequence"/>
</dbReference>
<evidence type="ECO:0000256" key="3">
    <source>
        <dbReference type="ARBA" id="ARBA00017306"/>
    </source>
</evidence>
<evidence type="ECO:0000256" key="9">
    <source>
        <dbReference type="SAM" id="MobiDB-lite"/>
    </source>
</evidence>
<keyword evidence="6" id="KW-0539">Nucleus</keyword>
<comment type="subcellular location">
    <subcellularLocation>
        <location evidence="1">Nucleus</location>
    </subcellularLocation>
</comment>
<evidence type="ECO:0000313" key="11">
    <source>
        <dbReference type="EMBL" id="ORY41364.1"/>
    </source>
</evidence>
<keyword evidence="5" id="KW-0804">Transcription</keyword>
<feature type="compositionally biased region" description="Low complexity" evidence="9">
    <location>
        <begin position="263"/>
        <end position="281"/>
    </location>
</feature>
<feature type="compositionally biased region" description="Low complexity" evidence="9">
    <location>
        <begin position="72"/>
        <end position="82"/>
    </location>
</feature>
<dbReference type="GO" id="GO:0006352">
    <property type="term" value="P:DNA-templated transcription initiation"/>
    <property type="evidence" value="ECO:0007669"/>
    <property type="project" value="InterPro"/>
</dbReference>
<evidence type="ECO:0000256" key="5">
    <source>
        <dbReference type="ARBA" id="ARBA00023163"/>
    </source>
</evidence>
<feature type="region of interest" description="Disordered" evidence="9">
    <location>
        <begin position="255"/>
        <end position="350"/>
    </location>
</feature>
<gene>
    <name evidence="11" type="ORF">BCR33DRAFT_767646</name>
</gene>
<evidence type="ECO:0000259" key="10">
    <source>
        <dbReference type="Pfam" id="PF05236"/>
    </source>
</evidence>